<keyword evidence="2" id="KW-1185">Reference proteome</keyword>
<comment type="caution">
    <text evidence="1">The sequence shown here is derived from an EMBL/GenBank/DDBJ whole genome shotgun (WGS) entry which is preliminary data.</text>
</comment>
<dbReference type="Proteomes" id="UP001380953">
    <property type="component" value="Unassembled WGS sequence"/>
</dbReference>
<proteinExistence type="predicted"/>
<sequence length="545" mass="58905">MKIGRYRMRVQTTTTLMVLSVVALALLALYVMISFEISRHTREALEQRAVGIARTVSLTPTIRRALEPGGDSDGVQPYAEAVRGANDIQFVVVLNMQGIRLSHPDPSRIGQHFAGGDETPALNGREFISTASGSLGPSVRAFSPVYGDDGTQVGAVAVGLSLGSVRTAVGQNMWLLYGGMLLGGSLGIFGAVLLARRLKRMMLGMEPDEIARRLEERSAMLQSAKEGILAVDKELRITLINAEARRLIGESDNDGERPGQDARGDDSAESDFRSLLRMDRVLASGEPVYDLEAERGGTALLVNVVPIRIDGRVEGAIATFRDKTEISVLMERLSGISLYADALRAQTHEFMNKLHIIMGLTHMKRYDRLETYLQEAVPSLQIEAGAVTTQIKDPVMAGFLLGKLSLLREAGIRLTVSEEGVLPEAAQPSVSRELVTIVGNLLQNAMEAPRTEAVDKEIGIGFVYKQGRLKIEVSDNGIGIPPDIAAAMYEQGYSTKGDDRGVGLYLVRRSAQRLGGSISCVGAPESGTRFVVELPYEVAKKGVGK</sequence>
<reference evidence="1" key="1">
    <citation type="submission" date="2024-03" db="EMBL/GenBank/DDBJ databases">
        <title>Whole genome sequecning of epiphytes from Marcgravia umbellata leaves.</title>
        <authorList>
            <person name="Kumar G."/>
            <person name="Savka M.A."/>
        </authorList>
    </citation>
    <scope>NUCLEOTIDE SEQUENCE</scope>
    <source>
        <strain evidence="1">RIT_BL5</strain>
    </source>
</reference>
<organism evidence="1 2">
    <name type="scientific">Saccharibacillus sacchari</name>
    <dbReference type="NCBI Taxonomy" id="456493"/>
    <lineage>
        <taxon>Bacteria</taxon>
        <taxon>Bacillati</taxon>
        <taxon>Bacillota</taxon>
        <taxon>Bacilli</taxon>
        <taxon>Bacillales</taxon>
        <taxon>Paenibacillaceae</taxon>
        <taxon>Saccharibacillus</taxon>
    </lineage>
</organism>
<keyword evidence="1" id="KW-0808">Transferase</keyword>
<protein>
    <submittedName>
        <fullName evidence="1">DcuS/MalK family sensor histidine kinase</fullName>
        <ecNumber evidence="1">2.7.13.3</ecNumber>
    </submittedName>
</protein>
<evidence type="ECO:0000313" key="1">
    <source>
        <dbReference type="EMBL" id="MEJ8305586.1"/>
    </source>
</evidence>
<dbReference type="EMBL" id="JBBKAR010000045">
    <property type="protein sequence ID" value="MEJ8305586.1"/>
    <property type="molecule type" value="Genomic_DNA"/>
</dbReference>
<keyword evidence="1" id="KW-0418">Kinase</keyword>
<dbReference type="EC" id="2.7.13.3" evidence="1"/>
<accession>A0ACC6PF87</accession>
<evidence type="ECO:0000313" key="2">
    <source>
        <dbReference type="Proteomes" id="UP001380953"/>
    </source>
</evidence>
<gene>
    <name evidence="1" type="primary">dcuS</name>
    <name evidence="1" type="ORF">WKI47_16880</name>
</gene>
<name>A0ACC6PF87_9BACL</name>